<reference evidence="4 5" key="1">
    <citation type="submission" date="2020-08" db="EMBL/GenBank/DDBJ databases">
        <title>Draft genome sequence of Parasphingopyxis sp. GrpM-11.</title>
        <authorList>
            <person name="Oh J."/>
            <person name="Roh D.-H."/>
        </authorList>
    </citation>
    <scope>NUCLEOTIDE SEQUENCE [LARGE SCALE GENOMIC DNA]</scope>
    <source>
        <strain evidence="4 5">GrpM-11</strain>
    </source>
</reference>
<dbReference type="SMART" id="SM00671">
    <property type="entry name" value="SEL1"/>
    <property type="match status" value="4"/>
</dbReference>
<evidence type="ECO:0000256" key="2">
    <source>
        <dbReference type="SAM" id="SignalP"/>
    </source>
</evidence>
<dbReference type="EMBL" id="JACJVJ010000002">
    <property type="protein sequence ID" value="MBC2778021.1"/>
    <property type="molecule type" value="Genomic_DNA"/>
</dbReference>
<dbReference type="RefSeq" id="WP_185801314.1">
    <property type="nucleotide sequence ID" value="NZ_JACJVJ010000002.1"/>
</dbReference>
<organism evidence="4 5">
    <name type="scientific">Parasphingopyxis marina</name>
    <dbReference type="NCBI Taxonomy" id="2761622"/>
    <lineage>
        <taxon>Bacteria</taxon>
        <taxon>Pseudomonadati</taxon>
        <taxon>Pseudomonadota</taxon>
        <taxon>Alphaproteobacteria</taxon>
        <taxon>Sphingomonadales</taxon>
        <taxon>Sphingomonadaceae</taxon>
        <taxon>Parasphingopyxis</taxon>
    </lineage>
</organism>
<feature type="domain" description="Caspase family p20" evidence="3">
    <location>
        <begin position="48"/>
        <end position="182"/>
    </location>
</feature>
<dbReference type="Gene3D" id="1.25.40.10">
    <property type="entry name" value="Tetratricopeptide repeat domain"/>
    <property type="match status" value="1"/>
</dbReference>
<evidence type="ECO:0000259" key="3">
    <source>
        <dbReference type="PROSITE" id="PS50208"/>
    </source>
</evidence>
<proteinExistence type="predicted"/>
<sequence>MQRNSAKKMAKRILAGLLLCITLLALLITPAWAMAQDDTGQLPRAVDGRRVALVIGNSDYREESAWADLSNAANDARHIARLLGDSARGASRFEVTLITDGTMEEILEGLAAFAESAANADVSLVYYAGHGFEYGRENFIVPVDAPGQVSQYQIEQHFIGMEQIVGLAEARGFQMFFLDACRVRGPFVGRGSSGDAERAGYFGAIEAPRSVVFYATVLGEVAYDAAPPNEPLSPFASAVGRAISLPGLDIPYVLTSVTQDVREATDIYAPPQQPIFVGSWSRPFYFVPASAPASAGQSLALAQSHAQDTAYAMADGRTRSAGSDRRARQSPPAGPQLSGMTPPVPPGADEEDQPPRLDIPFSRLSTVDDDRIVLDVLERHSPEEVLAMAGHGDPVAQYLVGYMYEFGAGLPRDLDMARQWLELAAATEHPAGQLELGYFLQRHGSEAEREDALALLIAASDTGYAKAKSHLASTLLTGPSGERYAEEATRLYREAAELGHAYARYALSIRQDDPPTQIARLRALSESGNREGDRWLCELSQSSFAIDEAYRHCETAARDGYTIARAYTALMLDTGEGVERSPGMARYWARIATESFDLSEGLRARMATILGE</sequence>
<accession>A0A842I042</accession>
<dbReference type="GO" id="GO:0006508">
    <property type="term" value="P:proteolysis"/>
    <property type="evidence" value="ECO:0007669"/>
    <property type="project" value="InterPro"/>
</dbReference>
<dbReference type="InterPro" id="IPR006597">
    <property type="entry name" value="Sel1-like"/>
</dbReference>
<dbReference type="Pfam" id="PF08238">
    <property type="entry name" value="Sel1"/>
    <property type="match status" value="3"/>
</dbReference>
<evidence type="ECO:0000313" key="4">
    <source>
        <dbReference type="EMBL" id="MBC2778021.1"/>
    </source>
</evidence>
<comment type="caution">
    <text evidence="4">The sequence shown here is derived from an EMBL/GenBank/DDBJ whole genome shotgun (WGS) entry which is preliminary data.</text>
</comment>
<dbReference type="InterPro" id="IPR011600">
    <property type="entry name" value="Pept_C14_caspase"/>
</dbReference>
<dbReference type="InterPro" id="IPR029030">
    <property type="entry name" value="Caspase-like_dom_sf"/>
</dbReference>
<gene>
    <name evidence="4" type="ORF">H6P80_10380</name>
</gene>
<feature type="compositionally biased region" description="Basic and acidic residues" evidence="1">
    <location>
        <begin position="316"/>
        <end position="327"/>
    </location>
</feature>
<dbReference type="InterPro" id="IPR011990">
    <property type="entry name" value="TPR-like_helical_dom_sf"/>
</dbReference>
<dbReference type="InterPro" id="IPR001309">
    <property type="entry name" value="Pept_C14_p20"/>
</dbReference>
<feature type="region of interest" description="Disordered" evidence="1">
    <location>
        <begin position="316"/>
        <end position="362"/>
    </location>
</feature>
<keyword evidence="5" id="KW-1185">Reference proteome</keyword>
<dbReference type="GO" id="GO:0004197">
    <property type="term" value="F:cysteine-type endopeptidase activity"/>
    <property type="evidence" value="ECO:0007669"/>
    <property type="project" value="InterPro"/>
</dbReference>
<dbReference type="PROSITE" id="PS50208">
    <property type="entry name" value="CASPASE_P20"/>
    <property type="match status" value="1"/>
</dbReference>
<name>A0A842I042_9SPHN</name>
<dbReference type="PANTHER" id="PTHR22576">
    <property type="entry name" value="MUCOSA ASSOCIATED LYMPHOID TISSUE LYMPHOMA TRANSLOCATION PROTEIN 1/PARACASPASE"/>
    <property type="match status" value="1"/>
</dbReference>
<dbReference type="InterPro" id="IPR052039">
    <property type="entry name" value="Caspase-related_regulators"/>
</dbReference>
<feature type="signal peptide" evidence="2">
    <location>
        <begin position="1"/>
        <end position="35"/>
    </location>
</feature>
<dbReference type="Proteomes" id="UP000564378">
    <property type="component" value="Unassembled WGS sequence"/>
</dbReference>
<protein>
    <submittedName>
        <fullName evidence="4">Caspase family protein</fullName>
    </submittedName>
</protein>
<dbReference type="AlphaFoldDB" id="A0A842I042"/>
<feature type="chain" id="PRO_5032435438" evidence="2">
    <location>
        <begin position="36"/>
        <end position="612"/>
    </location>
</feature>
<evidence type="ECO:0000313" key="5">
    <source>
        <dbReference type="Proteomes" id="UP000564378"/>
    </source>
</evidence>
<dbReference type="Gene3D" id="3.40.50.1460">
    <property type="match status" value="1"/>
</dbReference>
<dbReference type="PANTHER" id="PTHR22576:SF37">
    <property type="entry name" value="MUCOSA-ASSOCIATED LYMPHOID TISSUE LYMPHOMA TRANSLOCATION PROTEIN 1"/>
    <property type="match status" value="1"/>
</dbReference>
<evidence type="ECO:0000256" key="1">
    <source>
        <dbReference type="SAM" id="MobiDB-lite"/>
    </source>
</evidence>
<dbReference type="SUPFAM" id="SSF81901">
    <property type="entry name" value="HCP-like"/>
    <property type="match status" value="1"/>
</dbReference>
<keyword evidence="2" id="KW-0732">Signal</keyword>
<dbReference type="SUPFAM" id="SSF52129">
    <property type="entry name" value="Caspase-like"/>
    <property type="match status" value="1"/>
</dbReference>
<dbReference type="Pfam" id="PF00656">
    <property type="entry name" value="Peptidase_C14"/>
    <property type="match status" value="1"/>
</dbReference>